<feature type="compositionally biased region" description="Low complexity" evidence="1">
    <location>
        <begin position="348"/>
        <end position="361"/>
    </location>
</feature>
<dbReference type="PANTHER" id="PTHR15615">
    <property type="match status" value="1"/>
</dbReference>
<feature type="region of interest" description="Disordered" evidence="1">
    <location>
        <begin position="587"/>
        <end position="621"/>
    </location>
</feature>
<feature type="region of interest" description="Disordered" evidence="1">
    <location>
        <begin position="374"/>
        <end position="415"/>
    </location>
</feature>
<evidence type="ECO:0000313" key="3">
    <source>
        <dbReference type="EMBL" id="EKM60661.1"/>
    </source>
</evidence>
<dbReference type="InParanoid" id="K5VCJ6"/>
<dbReference type="InterPro" id="IPR036915">
    <property type="entry name" value="Cyclin-like_sf"/>
</dbReference>
<evidence type="ECO:0000259" key="2">
    <source>
        <dbReference type="SMART" id="SM00385"/>
    </source>
</evidence>
<name>K5VCJ6_PHACS</name>
<dbReference type="KEGG" id="pco:PHACADRAFT_246716"/>
<dbReference type="GO" id="GO:0000307">
    <property type="term" value="C:cyclin-dependent protein kinase holoenzyme complex"/>
    <property type="evidence" value="ECO:0007669"/>
    <property type="project" value="TreeGrafter"/>
</dbReference>
<feature type="region of interest" description="Disordered" evidence="1">
    <location>
        <begin position="319"/>
        <end position="361"/>
    </location>
</feature>
<dbReference type="InterPro" id="IPR013763">
    <property type="entry name" value="Cyclin-like_dom"/>
</dbReference>
<proteinExistence type="predicted"/>
<dbReference type="AlphaFoldDB" id="K5VCJ6"/>
<evidence type="ECO:0000313" key="4">
    <source>
        <dbReference type="Proteomes" id="UP000008370"/>
    </source>
</evidence>
<reference evidence="3 4" key="1">
    <citation type="journal article" date="2012" name="BMC Genomics">
        <title>Comparative genomics of the white-rot fungi, Phanerochaete carnosa and P. chrysosporium, to elucidate the genetic basis of the distinct wood types they colonize.</title>
        <authorList>
            <person name="Suzuki H."/>
            <person name="MacDonald J."/>
            <person name="Syed K."/>
            <person name="Salamov A."/>
            <person name="Hori C."/>
            <person name="Aerts A."/>
            <person name="Henrissat B."/>
            <person name="Wiebenga A."/>
            <person name="vanKuyk P.A."/>
            <person name="Barry K."/>
            <person name="Lindquist E."/>
            <person name="LaButti K."/>
            <person name="Lapidus A."/>
            <person name="Lucas S."/>
            <person name="Coutinho P."/>
            <person name="Gong Y."/>
            <person name="Samejima M."/>
            <person name="Mahadevan R."/>
            <person name="Abou-Zaid M."/>
            <person name="de Vries R.P."/>
            <person name="Igarashi K."/>
            <person name="Yadav J.S."/>
            <person name="Grigoriev I.V."/>
            <person name="Master E.R."/>
        </authorList>
    </citation>
    <scope>NUCLEOTIDE SEQUENCE [LARGE SCALE GENOMIC DNA]</scope>
    <source>
        <strain evidence="3 4">HHB-10118-sp</strain>
    </source>
</reference>
<dbReference type="OrthoDB" id="244495at2759"/>
<dbReference type="Proteomes" id="UP000008370">
    <property type="component" value="Unassembled WGS sequence"/>
</dbReference>
<feature type="domain" description="Cyclin-like" evidence="2">
    <location>
        <begin position="204"/>
        <end position="289"/>
    </location>
</feature>
<feature type="compositionally biased region" description="Basic residues" evidence="1">
    <location>
        <begin position="588"/>
        <end position="598"/>
    </location>
</feature>
<feature type="region of interest" description="Disordered" evidence="1">
    <location>
        <begin position="447"/>
        <end position="469"/>
    </location>
</feature>
<dbReference type="SUPFAM" id="SSF47954">
    <property type="entry name" value="Cyclin-like"/>
    <property type="match status" value="1"/>
</dbReference>
<dbReference type="EMBL" id="JH930468">
    <property type="protein sequence ID" value="EKM60661.1"/>
    <property type="molecule type" value="Genomic_DNA"/>
</dbReference>
<keyword evidence="4" id="KW-1185">Reference proteome</keyword>
<feature type="compositionally biased region" description="Basic residues" evidence="1">
    <location>
        <begin position="323"/>
        <end position="341"/>
    </location>
</feature>
<accession>K5VCJ6</accession>
<dbReference type="CDD" id="cd20557">
    <property type="entry name" value="CYCLIN_ScPCL1-like"/>
    <property type="match status" value="1"/>
</dbReference>
<dbReference type="PANTHER" id="PTHR15615:SF27">
    <property type="entry name" value="PHO85 CYCLIN CLG1"/>
    <property type="match status" value="1"/>
</dbReference>
<dbReference type="GO" id="GO:0019901">
    <property type="term" value="F:protein kinase binding"/>
    <property type="evidence" value="ECO:0007669"/>
    <property type="project" value="InterPro"/>
</dbReference>
<dbReference type="STRING" id="650164.K5VCJ6"/>
<feature type="compositionally biased region" description="Polar residues" evidence="1">
    <location>
        <begin position="460"/>
        <end position="469"/>
    </location>
</feature>
<organism evidence="3 4">
    <name type="scientific">Phanerochaete carnosa (strain HHB-10118-sp)</name>
    <name type="common">White-rot fungus</name>
    <name type="synonym">Peniophora carnosa</name>
    <dbReference type="NCBI Taxonomy" id="650164"/>
    <lineage>
        <taxon>Eukaryota</taxon>
        <taxon>Fungi</taxon>
        <taxon>Dikarya</taxon>
        <taxon>Basidiomycota</taxon>
        <taxon>Agaricomycotina</taxon>
        <taxon>Agaricomycetes</taxon>
        <taxon>Polyporales</taxon>
        <taxon>Phanerochaetaceae</taxon>
        <taxon>Phanerochaete</taxon>
    </lineage>
</organism>
<sequence>MALYTPPSMPPTPSRLLMSTHSRPVPVELAHTWSAWRPPKAELPLTPPLSAHPHRRVVQPLPQQHTTLPPITQLDSQLSRISPITPPQLEDASQWYTHAAASVKLPPMRTAPSPPSPMEPTVEVYEEPRAQVYSPPPEPVDWLTRSTHRSSHFLAEKMCEMVCYLWFSTLSRDASPSSSRQTSIPKPCSATASLQLAVSPDFVRFMQKVLETTQVSQSVIVLALHYIYRLKIRNRLTNGQSGSEYRVAIAALMMANKFLDDNTYTNKTWSEVSGIDLEEINRMEREFLLGIDFGLYVDKTTYISWLNLLQGLVMAKERDSRQWRRTPRVRAHPHSRPHRPAVHPSHTAPSQRARSSSPSRPVYTLSVRENHYATTSASAEYHTPPRSSAKRSATDAFSPTQAYSHPAKAPRRPTNLSLSIPQERHHGHLSASSISPSEPLQHFAKLSLGASPGGVKPGSANPSPAWSANVKQPVAPQTLASAYRVDGQRAYTAPQNLYFYSLACSPTEEDNRSRKARLRYHQPPVASADYGYAVQPSVPMVVQSASTSPQEVHGHLRENVPTLPHFSELAWNRPRAPAPAAETVAQHFGHRAHQHQQHQHQQPAPVHHHAPVQNGVAPAPFANAGPPGVQFYVTDMPRHLSPLYNRQQNRRL</sequence>
<dbReference type="Pfam" id="PF08613">
    <property type="entry name" value="Cyclin"/>
    <property type="match status" value="1"/>
</dbReference>
<dbReference type="HOGENOM" id="CLU_012798_0_0_1"/>
<feature type="compositionally biased region" description="Low complexity" evidence="1">
    <location>
        <begin position="599"/>
        <end position="621"/>
    </location>
</feature>
<dbReference type="RefSeq" id="XP_007390109.1">
    <property type="nucleotide sequence ID" value="XM_007390047.1"/>
</dbReference>
<dbReference type="Gene3D" id="1.10.472.10">
    <property type="entry name" value="Cyclin-like"/>
    <property type="match status" value="1"/>
</dbReference>
<dbReference type="GO" id="GO:0016538">
    <property type="term" value="F:cyclin-dependent protein serine/threonine kinase regulator activity"/>
    <property type="evidence" value="ECO:0007669"/>
    <property type="project" value="TreeGrafter"/>
</dbReference>
<evidence type="ECO:0000256" key="1">
    <source>
        <dbReference type="SAM" id="MobiDB-lite"/>
    </source>
</evidence>
<dbReference type="GeneID" id="18913887"/>
<protein>
    <recommendedName>
        <fullName evidence="2">Cyclin-like domain-containing protein</fullName>
    </recommendedName>
</protein>
<dbReference type="GO" id="GO:0005634">
    <property type="term" value="C:nucleus"/>
    <property type="evidence" value="ECO:0007669"/>
    <property type="project" value="TreeGrafter"/>
</dbReference>
<dbReference type="InterPro" id="IPR013922">
    <property type="entry name" value="Cyclin_PHO80-like"/>
</dbReference>
<gene>
    <name evidence="3" type="ORF">PHACADRAFT_246716</name>
</gene>
<dbReference type="SMART" id="SM00385">
    <property type="entry name" value="CYCLIN"/>
    <property type="match status" value="1"/>
</dbReference>